<feature type="region of interest" description="Disordered" evidence="1">
    <location>
        <begin position="53"/>
        <end position="86"/>
    </location>
</feature>
<gene>
    <name evidence="2" type="ORF">Fot_37051</name>
</gene>
<evidence type="ECO:0000313" key="2">
    <source>
        <dbReference type="EMBL" id="KAL2503203.1"/>
    </source>
</evidence>
<keyword evidence="2" id="KW-0436">Ligase</keyword>
<keyword evidence="3" id="KW-1185">Reference proteome</keyword>
<protein>
    <submittedName>
        <fullName evidence="2">DNA ligase 4</fullName>
    </submittedName>
</protein>
<accession>A0ABD1SS78</accession>
<name>A0ABD1SS78_9LAMI</name>
<dbReference type="EMBL" id="JBFOLJ010000010">
    <property type="protein sequence ID" value="KAL2503203.1"/>
    <property type="molecule type" value="Genomic_DNA"/>
</dbReference>
<dbReference type="AlphaFoldDB" id="A0ABD1SS78"/>
<reference evidence="3" key="1">
    <citation type="submission" date="2024-07" db="EMBL/GenBank/DDBJ databases">
        <title>Two chromosome-level genome assemblies of Korean endemic species Abeliophyllum distichum and Forsythia ovata (Oleaceae).</title>
        <authorList>
            <person name="Jang H."/>
        </authorList>
    </citation>
    <scope>NUCLEOTIDE SEQUENCE [LARGE SCALE GENOMIC DNA]</scope>
</reference>
<evidence type="ECO:0000313" key="3">
    <source>
        <dbReference type="Proteomes" id="UP001604277"/>
    </source>
</evidence>
<evidence type="ECO:0000256" key="1">
    <source>
        <dbReference type="SAM" id="MobiDB-lite"/>
    </source>
</evidence>
<feature type="compositionally biased region" description="Basic and acidic residues" evidence="1">
    <location>
        <begin position="65"/>
        <end position="86"/>
    </location>
</feature>
<feature type="compositionally biased region" description="Polar residues" evidence="1">
    <location>
        <begin position="53"/>
        <end position="62"/>
    </location>
</feature>
<sequence>MKGDQLLISLEESSARLINKPAKILENESEGASSDEQSIKGKFEVGCTNNCGTPEIVNTHTPEAQMKDSNRGEAVEREVAEHGKLDTSVDPVEAIKLIVLIPSSKEKKPEGTNPVKEEDNAKGALRILEEEKAKGIIPECEEGRLPFDANEMPAKKKKVSYKDAANQLLKNW</sequence>
<comment type="caution">
    <text evidence="2">The sequence shown here is derived from an EMBL/GenBank/DDBJ whole genome shotgun (WGS) entry which is preliminary data.</text>
</comment>
<organism evidence="2 3">
    <name type="scientific">Forsythia ovata</name>
    <dbReference type="NCBI Taxonomy" id="205694"/>
    <lineage>
        <taxon>Eukaryota</taxon>
        <taxon>Viridiplantae</taxon>
        <taxon>Streptophyta</taxon>
        <taxon>Embryophyta</taxon>
        <taxon>Tracheophyta</taxon>
        <taxon>Spermatophyta</taxon>
        <taxon>Magnoliopsida</taxon>
        <taxon>eudicotyledons</taxon>
        <taxon>Gunneridae</taxon>
        <taxon>Pentapetalae</taxon>
        <taxon>asterids</taxon>
        <taxon>lamiids</taxon>
        <taxon>Lamiales</taxon>
        <taxon>Oleaceae</taxon>
        <taxon>Forsythieae</taxon>
        <taxon>Forsythia</taxon>
    </lineage>
</organism>
<proteinExistence type="predicted"/>
<dbReference type="GO" id="GO:0016874">
    <property type="term" value="F:ligase activity"/>
    <property type="evidence" value="ECO:0007669"/>
    <property type="project" value="UniProtKB-KW"/>
</dbReference>
<dbReference type="Proteomes" id="UP001604277">
    <property type="component" value="Unassembled WGS sequence"/>
</dbReference>